<dbReference type="PANTHER" id="PTHR21771">
    <property type="entry name" value="MITOCHONDRIA-EATING PROTEIN-RELATED"/>
    <property type="match status" value="1"/>
</dbReference>
<feature type="compositionally biased region" description="Basic and acidic residues" evidence="14">
    <location>
        <begin position="792"/>
        <end position="810"/>
    </location>
</feature>
<sequence length="896" mass="101611">MWTLTYIAGLLTSLFRWIMNRNNNENALVQAETSIELQELPGEKTNELETLRIDCKNLQASSVRLQQLPGEKTNELETLRIDCKHLRTRNEELQRQLHEKEKDWKTLKMDFDDLRTRLSEMGAMQLTEGNPNITDLSDQNRPDKTAEQFSELYDNQWTDCYMVLMDRLTKSEQEAIETLLTIVKTVYDISLNRSQEIMCDVRKALVTFAGMSDEESEKGLDSLIQETLHKMKSYRTKHFKAVPNYIAKEINEKLVATIGEQEVTACSEYIDECVRICWLMSIKDPPMYIFCEKEDVFNKNHFMEYTEKGHKVSYIVWPVLYLYKNGPLMRKGVAQGEGKHIEYSNVAATEDGSPKPNAFVENNSQISTGTSQIVVHCNGADHVETECSEKNEHSLESKQTRVSRNNSEDISVQEQGSEQHIVTVDIISTVAECNASNKGEAMHLVEADDSDVVKSKCQDVVISQTENDTFAESPLQDVIEGVGKENSMEGNETHVTDEEQSEHSEDTVNGIKSCTMRMNRSEESSHQSQETRNQAELYHTNGDVVSKDKENDTSCGDKEDEDKIALKDQAEEQVKSPKTDITNAKPLYIIEDQGSRTSSTEAEAERQVEEDREDDRSCGDKEDEDKVAVKNQAEEQVKSPKTDVTNAKPLYNIDDQGSRTSSTEAEAERQVEEDREDDRSCGDKEDEDKVAVKNQAEEQVKSPKTDVTNAKPLYNIDDQGSRTSSTEAEAERQVEEDREDDRSCGDKEDEDKVAVKNQAEEQVKSPKTDVTNAKPLYNIDDQGSRTSSTEAEAERQVEEDREDDRSCGDKEYEDMVAVKNQAEEQLKSPNTDVTNAKPFYNIDDQGSRTLSTDAEAERQVEEDREDDRSCGDKEDEDKVDGKHEAEVQVKSEDSSV</sequence>
<feature type="region of interest" description="Disordered" evidence="14">
    <location>
        <begin position="389"/>
        <end position="416"/>
    </location>
</feature>
<dbReference type="GO" id="GO:0005759">
    <property type="term" value="C:mitochondrial matrix"/>
    <property type="evidence" value="ECO:0007669"/>
    <property type="project" value="UniProtKB-SubCell"/>
</dbReference>
<evidence type="ECO:0000256" key="8">
    <source>
        <dbReference type="ARBA" id="ARBA00023054"/>
    </source>
</evidence>
<gene>
    <name evidence="16" type="ORF">ACJMK2_031864</name>
</gene>
<keyword evidence="17" id="KW-1185">Reference proteome</keyword>
<comment type="similarity">
    <text evidence="4">Belongs to the MIEAP family.</text>
</comment>
<evidence type="ECO:0000256" key="13">
    <source>
        <dbReference type="SAM" id="Coils"/>
    </source>
</evidence>
<evidence type="ECO:0000259" key="15">
    <source>
        <dbReference type="Pfam" id="PF16026"/>
    </source>
</evidence>
<evidence type="ECO:0000313" key="16">
    <source>
        <dbReference type="EMBL" id="KAL3879570.1"/>
    </source>
</evidence>
<keyword evidence="10" id="KW-0496">Mitochondrion</keyword>
<evidence type="ECO:0000256" key="4">
    <source>
        <dbReference type="ARBA" id="ARBA00008233"/>
    </source>
</evidence>
<feature type="compositionally biased region" description="Basic and acidic residues" evidence="14">
    <location>
        <begin position="879"/>
        <end position="896"/>
    </location>
</feature>
<dbReference type="GO" id="GO:0008289">
    <property type="term" value="F:lipid binding"/>
    <property type="evidence" value="ECO:0007669"/>
    <property type="project" value="UniProtKB-KW"/>
</dbReference>
<keyword evidence="7" id="KW-1000">Mitochondrion outer membrane</keyword>
<accession>A0ABD3X1H1</accession>
<evidence type="ECO:0000256" key="6">
    <source>
        <dbReference type="ARBA" id="ARBA00022490"/>
    </source>
</evidence>
<dbReference type="Pfam" id="PF16026">
    <property type="entry name" value="MIEAP"/>
    <property type="match status" value="1"/>
</dbReference>
<reference evidence="16 17" key="1">
    <citation type="submission" date="2024-11" db="EMBL/GenBank/DDBJ databases">
        <title>Chromosome-level genome assembly of the freshwater bivalve Anodonta woodiana.</title>
        <authorList>
            <person name="Chen X."/>
        </authorList>
    </citation>
    <scope>NUCLEOTIDE SEQUENCE [LARGE SCALE GENOMIC DNA]</scope>
    <source>
        <strain evidence="16">MN2024</strain>
        <tissue evidence="16">Gills</tissue>
    </source>
</reference>
<evidence type="ECO:0000313" key="17">
    <source>
        <dbReference type="Proteomes" id="UP001634394"/>
    </source>
</evidence>
<name>A0ABD3X1H1_SINWO</name>
<keyword evidence="8 13" id="KW-0175">Coiled coil</keyword>
<evidence type="ECO:0000256" key="14">
    <source>
        <dbReference type="SAM" id="MobiDB-lite"/>
    </source>
</evidence>
<organism evidence="16 17">
    <name type="scientific">Sinanodonta woodiana</name>
    <name type="common">Chinese pond mussel</name>
    <name type="synonym">Anodonta woodiana</name>
    <dbReference type="NCBI Taxonomy" id="1069815"/>
    <lineage>
        <taxon>Eukaryota</taxon>
        <taxon>Metazoa</taxon>
        <taxon>Spiralia</taxon>
        <taxon>Lophotrochozoa</taxon>
        <taxon>Mollusca</taxon>
        <taxon>Bivalvia</taxon>
        <taxon>Autobranchia</taxon>
        <taxon>Heteroconchia</taxon>
        <taxon>Palaeoheterodonta</taxon>
        <taxon>Unionida</taxon>
        <taxon>Unionoidea</taxon>
        <taxon>Unionidae</taxon>
        <taxon>Unioninae</taxon>
        <taxon>Sinanodonta</taxon>
    </lineage>
</organism>
<proteinExistence type="inferred from homology"/>
<keyword evidence="9" id="KW-0446">Lipid-binding</keyword>
<evidence type="ECO:0000256" key="3">
    <source>
        <dbReference type="ARBA" id="ARBA00004496"/>
    </source>
</evidence>
<feature type="compositionally biased region" description="Basic and acidic residues" evidence="14">
    <location>
        <begin position="487"/>
        <end position="506"/>
    </location>
</feature>
<feature type="compositionally biased region" description="Basic and acidic residues" evidence="14">
    <location>
        <begin position="545"/>
        <end position="578"/>
    </location>
</feature>
<dbReference type="GO" id="GO:0005741">
    <property type="term" value="C:mitochondrial outer membrane"/>
    <property type="evidence" value="ECO:0007669"/>
    <property type="project" value="UniProtKB-SubCell"/>
</dbReference>
<feature type="compositionally biased region" description="Basic and acidic residues" evidence="14">
    <location>
        <begin position="603"/>
        <end position="641"/>
    </location>
</feature>
<evidence type="ECO:0000256" key="7">
    <source>
        <dbReference type="ARBA" id="ARBA00022787"/>
    </source>
</evidence>
<evidence type="ECO:0000256" key="5">
    <source>
        <dbReference type="ARBA" id="ARBA00019863"/>
    </source>
</evidence>
<feature type="compositionally biased region" description="Basic and acidic residues" evidence="14">
    <location>
        <begin position="729"/>
        <end position="767"/>
    </location>
</feature>
<dbReference type="InterPro" id="IPR031981">
    <property type="entry name" value="MIEAP_C"/>
</dbReference>
<feature type="compositionally biased region" description="Basic and acidic residues" evidence="14">
    <location>
        <begin position="855"/>
        <end position="872"/>
    </location>
</feature>
<dbReference type="Proteomes" id="UP001634394">
    <property type="component" value="Unassembled WGS sequence"/>
</dbReference>
<evidence type="ECO:0000256" key="2">
    <source>
        <dbReference type="ARBA" id="ARBA00004305"/>
    </source>
</evidence>
<dbReference type="EMBL" id="JBJQND010000004">
    <property type="protein sequence ID" value="KAL3879570.1"/>
    <property type="molecule type" value="Genomic_DNA"/>
</dbReference>
<keyword evidence="6" id="KW-0963">Cytoplasm</keyword>
<evidence type="ECO:0000256" key="12">
    <source>
        <dbReference type="ARBA" id="ARBA00032687"/>
    </source>
</evidence>
<evidence type="ECO:0000256" key="10">
    <source>
        <dbReference type="ARBA" id="ARBA00023128"/>
    </source>
</evidence>
<feature type="coiled-coil region" evidence="13">
    <location>
        <begin position="76"/>
        <end position="110"/>
    </location>
</feature>
<dbReference type="PANTHER" id="PTHR21771:SF0">
    <property type="entry name" value="MITOCHONDRIA-EATING PROTEIN"/>
    <property type="match status" value="1"/>
</dbReference>
<feature type="compositionally biased region" description="Basic and acidic residues" evidence="14">
    <location>
        <begin position="666"/>
        <end position="704"/>
    </location>
</feature>
<comment type="caution">
    <text evidence="16">The sequence shown here is derived from an EMBL/GenBank/DDBJ whole genome shotgun (WGS) entry which is preliminary data.</text>
</comment>
<evidence type="ECO:0000256" key="1">
    <source>
        <dbReference type="ARBA" id="ARBA00004294"/>
    </source>
</evidence>
<feature type="compositionally biased region" description="Basic and acidic residues" evidence="14">
    <location>
        <begin position="389"/>
        <end position="399"/>
    </location>
</feature>
<feature type="domain" description="Mitochondria-eating protein C-terminal" evidence="15">
    <location>
        <begin position="141"/>
        <end position="334"/>
    </location>
</feature>
<comment type="subcellular location">
    <subcellularLocation>
        <location evidence="3">Cytoplasm</location>
    </subcellularLocation>
    <subcellularLocation>
        <location evidence="2">Mitochondrion matrix</location>
    </subcellularLocation>
    <subcellularLocation>
        <location evidence="1">Mitochondrion outer membrane</location>
    </subcellularLocation>
</comment>
<dbReference type="AlphaFoldDB" id="A0ABD3X1H1"/>
<feature type="region of interest" description="Disordered" evidence="14">
    <location>
        <begin position="487"/>
        <end position="896"/>
    </location>
</feature>
<evidence type="ECO:0000256" key="9">
    <source>
        <dbReference type="ARBA" id="ARBA00023121"/>
    </source>
</evidence>
<dbReference type="InterPro" id="IPR026169">
    <property type="entry name" value="MIEAP"/>
</dbReference>
<protein>
    <recommendedName>
        <fullName evidence="5">Mitochondria-eating protein</fullName>
    </recommendedName>
    <alternativeName>
        <fullName evidence="12">Spermatogenesis-associated protein 18</fullName>
    </alternativeName>
</protein>
<feature type="compositionally biased region" description="Polar residues" evidence="14">
    <location>
        <begin position="400"/>
        <end position="416"/>
    </location>
</feature>
<keyword evidence="11" id="KW-0472">Membrane</keyword>
<evidence type="ECO:0000256" key="11">
    <source>
        <dbReference type="ARBA" id="ARBA00023136"/>
    </source>
</evidence>